<dbReference type="Proteomes" id="UP000193685">
    <property type="component" value="Unassembled WGS sequence"/>
</dbReference>
<dbReference type="OrthoDB" id="524799at2759"/>
<dbReference type="GO" id="GO:0016740">
    <property type="term" value="F:transferase activity"/>
    <property type="evidence" value="ECO:0007669"/>
    <property type="project" value="UniProtKB-KW"/>
</dbReference>
<keyword evidence="6" id="KW-0808">Transferase</keyword>
<gene>
    <name evidence="6" type="ORF">BCR37DRAFT_391863</name>
</gene>
<dbReference type="SUPFAM" id="SSF52317">
    <property type="entry name" value="Class I glutamine amidotransferase-like"/>
    <property type="match status" value="1"/>
</dbReference>
<proteinExistence type="predicted"/>
<dbReference type="InterPro" id="IPR050472">
    <property type="entry name" value="Anth_synth/Amidotransfase"/>
</dbReference>
<dbReference type="PANTHER" id="PTHR43418">
    <property type="entry name" value="MULTIFUNCTIONAL TRYPTOPHAN BIOSYNTHESIS PROTEIN-RELATED"/>
    <property type="match status" value="1"/>
</dbReference>
<dbReference type="CDD" id="cd01743">
    <property type="entry name" value="GATase1_Anthranilate_Synthase"/>
    <property type="match status" value="1"/>
</dbReference>
<dbReference type="InterPro" id="IPR029062">
    <property type="entry name" value="Class_I_gatase-like"/>
</dbReference>
<keyword evidence="4 6" id="KW-0315">Glutamine amidotransferase</keyword>
<dbReference type="EC" id="4.1.3.27" evidence="2"/>
<accession>A0A1Y2FK07</accession>
<keyword evidence="3" id="KW-0822">Tryptophan biosynthesis</keyword>
<dbReference type="InterPro" id="IPR006221">
    <property type="entry name" value="TrpG/PapA_dom"/>
</dbReference>
<dbReference type="GO" id="GO:0005829">
    <property type="term" value="C:cytosol"/>
    <property type="evidence" value="ECO:0007669"/>
    <property type="project" value="TreeGrafter"/>
</dbReference>
<evidence type="ECO:0000313" key="6">
    <source>
        <dbReference type="EMBL" id="ORY84269.1"/>
    </source>
</evidence>
<keyword evidence="7" id="KW-1185">Reference proteome</keyword>
<dbReference type="GO" id="GO:0004049">
    <property type="term" value="F:anthranilate synthase activity"/>
    <property type="evidence" value="ECO:0007669"/>
    <property type="project" value="UniProtKB-EC"/>
</dbReference>
<dbReference type="RefSeq" id="XP_040726287.1">
    <property type="nucleotide sequence ID" value="XM_040871063.1"/>
</dbReference>
<feature type="domain" description="Glutamine amidotransferase" evidence="5">
    <location>
        <begin position="15"/>
        <end position="101"/>
    </location>
</feature>
<dbReference type="GeneID" id="63787662"/>
<dbReference type="STRING" id="56484.A0A1Y2FK07"/>
<sequence length="292" mass="32637">MHVHSLWRHCRRYAEILHEKTFLVEHNGKGLYTGVSQKIAATRYHSLAGTQESLPACLERTSWTKNGIIMGFRHKEYAMEGVQYHLESILSEAGKMLFANLLKLEAGTWASNPGFNDPRTATRDIAASKATPGSTPADSKRLFNYEVSAAQTFIASSNNLRLVIAVAVATYAIRPRQALLRLSSYSLRIQSCLLLSASSALHSISTTPFSKPVFVGIPQHRLKAPETQIRKSSINQRREYELKMRTRRFTVAGAKRYASPAVISPQVCLTQLQSVIANKHRELTMLMQPPSQ</sequence>
<comment type="caution">
    <text evidence="6">The sequence shown here is derived from an EMBL/GenBank/DDBJ whole genome shotgun (WGS) entry which is preliminary data.</text>
</comment>
<comment type="pathway">
    <text evidence="1">Amino-acid biosynthesis; L-tryptophan biosynthesis; L-tryptophan from chorismate: step 1/5.</text>
</comment>
<protein>
    <recommendedName>
        <fullName evidence="2">anthranilate synthase</fullName>
        <ecNumber evidence="2">4.1.3.27</ecNumber>
    </recommendedName>
</protein>
<dbReference type="AlphaFoldDB" id="A0A1Y2FK07"/>
<evidence type="ECO:0000256" key="4">
    <source>
        <dbReference type="ARBA" id="ARBA00022962"/>
    </source>
</evidence>
<evidence type="ECO:0000256" key="3">
    <source>
        <dbReference type="ARBA" id="ARBA00022822"/>
    </source>
</evidence>
<evidence type="ECO:0000256" key="2">
    <source>
        <dbReference type="ARBA" id="ARBA00012266"/>
    </source>
</evidence>
<keyword evidence="3" id="KW-0057">Aromatic amino acid biosynthesis</keyword>
<dbReference type="PANTHER" id="PTHR43418:SF4">
    <property type="entry name" value="MULTIFUNCTIONAL TRYPTOPHAN BIOSYNTHESIS PROTEIN"/>
    <property type="match status" value="1"/>
</dbReference>
<evidence type="ECO:0000313" key="7">
    <source>
        <dbReference type="Proteomes" id="UP000193685"/>
    </source>
</evidence>
<dbReference type="PRINTS" id="PR00097">
    <property type="entry name" value="ANTSNTHASEII"/>
</dbReference>
<dbReference type="Pfam" id="PF00117">
    <property type="entry name" value="GATase"/>
    <property type="match status" value="1"/>
</dbReference>
<organism evidence="6 7">
    <name type="scientific">Protomyces lactucae-debilis</name>
    <dbReference type="NCBI Taxonomy" id="2754530"/>
    <lineage>
        <taxon>Eukaryota</taxon>
        <taxon>Fungi</taxon>
        <taxon>Dikarya</taxon>
        <taxon>Ascomycota</taxon>
        <taxon>Taphrinomycotina</taxon>
        <taxon>Taphrinomycetes</taxon>
        <taxon>Taphrinales</taxon>
        <taxon>Protomycetaceae</taxon>
        <taxon>Protomyces</taxon>
    </lineage>
</organism>
<name>A0A1Y2FK07_PROLT</name>
<dbReference type="InterPro" id="IPR017926">
    <property type="entry name" value="GATASE"/>
</dbReference>
<evidence type="ECO:0000259" key="5">
    <source>
        <dbReference type="Pfam" id="PF00117"/>
    </source>
</evidence>
<reference evidence="6 7" key="1">
    <citation type="submission" date="2016-07" db="EMBL/GenBank/DDBJ databases">
        <title>Pervasive Adenine N6-methylation of Active Genes in Fungi.</title>
        <authorList>
            <consortium name="DOE Joint Genome Institute"/>
            <person name="Mondo S.J."/>
            <person name="Dannebaum R.O."/>
            <person name="Kuo R.C."/>
            <person name="Labutti K."/>
            <person name="Haridas S."/>
            <person name="Kuo A."/>
            <person name="Salamov A."/>
            <person name="Ahrendt S.R."/>
            <person name="Lipzen A."/>
            <person name="Sullivan W."/>
            <person name="Andreopoulos W.B."/>
            <person name="Clum A."/>
            <person name="Lindquist E."/>
            <person name="Daum C."/>
            <person name="Ramamoorthy G.K."/>
            <person name="Gryganskyi A."/>
            <person name="Culley D."/>
            <person name="Magnuson J.K."/>
            <person name="James T.Y."/>
            <person name="O'Malley M.A."/>
            <person name="Stajich J.E."/>
            <person name="Spatafora J.W."/>
            <person name="Visel A."/>
            <person name="Grigoriev I.V."/>
        </authorList>
    </citation>
    <scope>NUCLEOTIDE SEQUENCE [LARGE SCALE GENOMIC DNA]</scope>
    <source>
        <strain evidence="6 7">12-1054</strain>
    </source>
</reference>
<evidence type="ECO:0000256" key="1">
    <source>
        <dbReference type="ARBA" id="ARBA00004873"/>
    </source>
</evidence>
<dbReference type="EMBL" id="MCFI01000006">
    <property type="protein sequence ID" value="ORY84269.1"/>
    <property type="molecule type" value="Genomic_DNA"/>
</dbReference>
<dbReference type="Gene3D" id="3.40.50.880">
    <property type="match status" value="1"/>
</dbReference>
<dbReference type="GO" id="GO:0000162">
    <property type="term" value="P:L-tryptophan biosynthetic process"/>
    <property type="evidence" value="ECO:0007669"/>
    <property type="project" value="UniProtKB-KW"/>
</dbReference>
<keyword evidence="3" id="KW-0028">Amino-acid biosynthesis</keyword>